<evidence type="ECO:0000313" key="2">
    <source>
        <dbReference type="EMBL" id="QDT43003.1"/>
    </source>
</evidence>
<gene>
    <name evidence="2" type="ORF">Pan241w_30980</name>
</gene>
<organism evidence="2 3">
    <name type="scientific">Gimesia alba</name>
    <dbReference type="NCBI Taxonomy" id="2527973"/>
    <lineage>
        <taxon>Bacteria</taxon>
        <taxon>Pseudomonadati</taxon>
        <taxon>Planctomycetota</taxon>
        <taxon>Planctomycetia</taxon>
        <taxon>Planctomycetales</taxon>
        <taxon>Planctomycetaceae</taxon>
        <taxon>Gimesia</taxon>
    </lineage>
</organism>
<name>A0A517RGK7_9PLAN</name>
<dbReference type="EMBL" id="CP036269">
    <property type="protein sequence ID" value="QDT43003.1"/>
    <property type="molecule type" value="Genomic_DNA"/>
</dbReference>
<proteinExistence type="predicted"/>
<evidence type="ECO:0000313" key="3">
    <source>
        <dbReference type="Proteomes" id="UP000317171"/>
    </source>
</evidence>
<accession>A0A517RGK7</accession>
<dbReference type="KEGG" id="gaz:Pan241w_30980"/>
<feature type="region of interest" description="Disordered" evidence="1">
    <location>
        <begin position="50"/>
        <end position="74"/>
    </location>
</feature>
<keyword evidence="3" id="KW-1185">Reference proteome</keyword>
<feature type="compositionally biased region" description="Polar residues" evidence="1">
    <location>
        <begin position="65"/>
        <end position="74"/>
    </location>
</feature>
<dbReference type="AlphaFoldDB" id="A0A517RGK7"/>
<evidence type="ECO:0000256" key="1">
    <source>
        <dbReference type="SAM" id="MobiDB-lite"/>
    </source>
</evidence>
<dbReference type="Proteomes" id="UP000317171">
    <property type="component" value="Chromosome"/>
</dbReference>
<protein>
    <submittedName>
        <fullName evidence="2">Uncharacterized protein</fullName>
    </submittedName>
</protein>
<reference evidence="2 3" key="1">
    <citation type="submission" date="2019-02" db="EMBL/GenBank/DDBJ databases">
        <title>Deep-cultivation of Planctomycetes and their phenomic and genomic characterization uncovers novel biology.</title>
        <authorList>
            <person name="Wiegand S."/>
            <person name="Jogler M."/>
            <person name="Boedeker C."/>
            <person name="Pinto D."/>
            <person name="Vollmers J."/>
            <person name="Rivas-Marin E."/>
            <person name="Kohn T."/>
            <person name="Peeters S.H."/>
            <person name="Heuer A."/>
            <person name="Rast P."/>
            <person name="Oberbeckmann S."/>
            <person name="Bunk B."/>
            <person name="Jeske O."/>
            <person name="Meyerdierks A."/>
            <person name="Storesund J.E."/>
            <person name="Kallscheuer N."/>
            <person name="Luecker S."/>
            <person name="Lage O.M."/>
            <person name="Pohl T."/>
            <person name="Merkel B.J."/>
            <person name="Hornburger P."/>
            <person name="Mueller R.-W."/>
            <person name="Bruemmer F."/>
            <person name="Labrenz M."/>
            <person name="Spormann A.M."/>
            <person name="Op den Camp H."/>
            <person name="Overmann J."/>
            <person name="Amann R."/>
            <person name="Jetten M.S.M."/>
            <person name="Mascher T."/>
            <person name="Medema M.H."/>
            <person name="Devos D.P."/>
            <person name="Kaster A.-K."/>
            <person name="Ovreas L."/>
            <person name="Rohde M."/>
            <person name="Galperin M.Y."/>
            <person name="Jogler C."/>
        </authorList>
    </citation>
    <scope>NUCLEOTIDE SEQUENCE [LARGE SCALE GENOMIC DNA]</scope>
    <source>
        <strain evidence="2 3">Pan241w</strain>
    </source>
</reference>
<sequence>MTDILVLLTILAAWFVLNVWVLPRFGMKTCLSGFCNIDSHTKSCSHQNKVKSDLEPVQPDELTGSDVSQTGDIK</sequence>